<comment type="similarity">
    <text evidence="1">Belongs to the LysR transcriptional regulatory family.</text>
</comment>
<dbReference type="OrthoDB" id="9786526at2"/>
<reference evidence="6 7" key="1">
    <citation type="submission" date="2019-03" db="EMBL/GenBank/DDBJ databases">
        <title>Genomic Encyclopedia of Type Strains, Phase IV (KMG-IV): sequencing the most valuable type-strain genomes for metagenomic binning, comparative biology and taxonomic classification.</title>
        <authorList>
            <person name="Goeker M."/>
        </authorList>
    </citation>
    <scope>NUCLEOTIDE SEQUENCE [LARGE SCALE GENOMIC DNA]</scope>
    <source>
        <strain evidence="6 7">DSM 25903</strain>
    </source>
</reference>
<dbReference type="InterPro" id="IPR058163">
    <property type="entry name" value="LysR-type_TF_proteobact-type"/>
</dbReference>
<keyword evidence="2" id="KW-0805">Transcription regulation</keyword>
<dbReference type="FunFam" id="1.10.10.10:FF:000001">
    <property type="entry name" value="LysR family transcriptional regulator"/>
    <property type="match status" value="1"/>
</dbReference>
<dbReference type="AlphaFoldDB" id="A0A4R7CAB7"/>
<dbReference type="EMBL" id="SNZR01000003">
    <property type="protein sequence ID" value="TDR95666.1"/>
    <property type="molecule type" value="Genomic_DNA"/>
</dbReference>
<dbReference type="GO" id="GO:0043565">
    <property type="term" value="F:sequence-specific DNA binding"/>
    <property type="evidence" value="ECO:0007669"/>
    <property type="project" value="TreeGrafter"/>
</dbReference>
<evidence type="ECO:0000256" key="2">
    <source>
        <dbReference type="ARBA" id="ARBA00023015"/>
    </source>
</evidence>
<dbReference type="SUPFAM" id="SSF53850">
    <property type="entry name" value="Periplasmic binding protein-like II"/>
    <property type="match status" value="1"/>
</dbReference>
<evidence type="ECO:0000313" key="7">
    <source>
        <dbReference type="Proteomes" id="UP000295122"/>
    </source>
</evidence>
<gene>
    <name evidence="6" type="ORF">EV668_0049</name>
</gene>
<dbReference type="InterPro" id="IPR005119">
    <property type="entry name" value="LysR_subst-bd"/>
</dbReference>
<dbReference type="GO" id="GO:0006351">
    <property type="term" value="P:DNA-templated transcription"/>
    <property type="evidence" value="ECO:0007669"/>
    <property type="project" value="TreeGrafter"/>
</dbReference>
<dbReference type="Gene3D" id="1.10.10.10">
    <property type="entry name" value="Winged helix-like DNA-binding domain superfamily/Winged helix DNA-binding domain"/>
    <property type="match status" value="1"/>
</dbReference>
<evidence type="ECO:0000259" key="5">
    <source>
        <dbReference type="PROSITE" id="PS50931"/>
    </source>
</evidence>
<keyword evidence="7" id="KW-1185">Reference proteome</keyword>
<accession>A0A4R7CAB7</accession>
<organism evidence="6 7">
    <name type="scientific">Enterovirga rhinocerotis</name>
    <dbReference type="NCBI Taxonomy" id="1339210"/>
    <lineage>
        <taxon>Bacteria</taxon>
        <taxon>Pseudomonadati</taxon>
        <taxon>Pseudomonadota</taxon>
        <taxon>Alphaproteobacteria</taxon>
        <taxon>Hyphomicrobiales</taxon>
        <taxon>Methylobacteriaceae</taxon>
        <taxon>Enterovirga</taxon>
    </lineage>
</organism>
<comment type="caution">
    <text evidence="6">The sequence shown here is derived from an EMBL/GenBank/DDBJ whole genome shotgun (WGS) entry which is preliminary data.</text>
</comment>
<feature type="domain" description="HTH lysR-type" evidence="5">
    <location>
        <begin position="23"/>
        <end position="80"/>
    </location>
</feature>
<dbReference type="Proteomes" id="UP000295122">
    <property type="component" value="Unassembled WGS sequence"/>
</dbReference>
<sequence>METPLSIIAKDQRLPLSQLFDAVPIAAFRSFVAVVEAGGFSAAARHRGVAVSTISKHVGMLEACLRTDLTLRTTRRVSVTEAGSDFYEQCRQMLDRLDETVEASLPSSELRGRLSLIAPPSFTRCILAPALPRFLASHPDLHVEVRVTPAPPDFLRDGVDLAVRMTDTHAGGDRVERIGPAPSVLCASPGYLARHGVPERPEDLSAHRCLGGLSSPYGERWLFKVERDLVAVPIRSVFSTDMGDLLREACLSDLGIGGFYDFHVKDDVAAGRLVPVLGTFQADVSALYVVVPGTRYASSKTTAFVSFLRETWRQQAA</sequence>
<dbReference type="Gene3D" id="3.40.190.290">
    <property type="match status" value="1"/>
</dbReference>
<dbReference type="Pfam" id="PF03466">
    <property type="entry name" value="LysR_substrate"/>
    <property type="match status" value="1"/>
</dbReference>
<dbReference type="PROSITE" id="PS50931">
    <property type="entry name" value="HTH_LYSR"/>
    <property type="match status" value="1"/>
</dbReference>
<evidence type="ECO:0000256" key="1">
    <source>
        <dbReference type="ARBA" id="ARBA00009437"/>
    </source>
</evidence>
<proteinExistence type="inferred from homology"/>
<dbReference type="InterPro" id="IPR036390">
    <property type="entry name" value="WH_DNA-bd_sf"/>
</dbReference>
<protein>
    <submittedName>
        <fullName evidence="6">LysR family transcriptional regulator</fullName>
    </submittedName>
</protein>
<name>A0A4R7CAB7_9HYPH</name>
<dbReference type="PANTHER" id="PTHR30537">
    <property type="entry name" value="HTH-TYPE TRANSCRIPTIONAL REGULATOR"/>
    <property type="match status" value="1"/>
</dbReference>
<dbReference type="SUPFAM" id="SSF46785">
    <property type="entry name" value="Winged helix' DNA-binding domain"/>
    <property type="match status" value="1"/>
</dbReference>
<keyword evidence="4" id="KW-0804">Transcription</keyword>
<evidence type="ECO:0000256" key="4">
    <source>
        <dbReference type="ARBA" id="ARBA00023163"/>
    </source>
</evidence>
<keyword evidence="3" id="KW-0238">DNA-binding</keyword>
<dbReference type="CDD" id="cd08422">
    <property type="entry name" value="PBP2_CrgA_like"/>
    <property type="match status" value="1"/>
</dbReference>
<evidence type="ECO:0000313" key="6">
    <source>
        <dbReference type="EMBL" id="TDR95666.1"/>
    </source>
</evidence>
<evidence type="ECO:0000256" key="3">
    <source>
        <dbReference type="ARBA" id="ARBA00023125"/>
    </source>
</evidence>
<dbReference type="GO" id="GO:0003700">
    <property type="term" value="F:DNA-binding transcription factor activity"/>
    <property type="evidence" value="ECO:0007669"/>
    <property type="project" value="InterPro"/>
</dbReference>
<dbReference type="InterPro" id="IPR000847">
    <property type="entry name" value="LysR_HTH_N"/>
</dbReference>
<dbReference type="Pfam" id="PF00126">
    <property type="entry name" value="HTH_1"/>
    <property type="match status" value="1"/>
</dbReference>
<dbReference type="InterPro" id="IPR036388">
    <property type="entry name" value="WH-like_DNA-bd_sf"/>
</dbReference>
<dbReference type="PANTHER" id="PTHR30537:SF35">
    <property type="entry name" value="TRANSCRIPTIONAL REGULATORY PROTEIN"/>
    <property type="match status" value="1"/>
</dbReference>